<evidence type="ECO:0000313" key="1">
    <source>
        <dbReference type="EMBL" id="KAJ9655036.1"/>
    </source>
</evidence>
<dbReference type="Proteomes" id="UP001172386">
    <property type="component" value="Unassembled WGS sequence"/>
</dbReference>
<dbReference type="EMBL" id="JAPDRQ010000106">
    <property type="protein sequence ID" value="KAJ9655036.1"/>
    <property type="molecule type" value="Genomic_DNA"/>
</dbReference>
<sequence>MQIQVAFDGLAGSPEGPFAGAAGISGTVTIHMEYKTKLSAILVSVKGIQRATLLGKKWRSSEDAFPGVSESETVLQIDKDLLSLTQIESGSKGAISYQGTHQFPFEISYKELLDYHNFNYGHFPVDTVLPPSFDFQAPNHEGSARIEYWLRATVKPSQKFELRFRPVGPLQPAATPAMTEVAGYGWHVSLNVSLPSQAILTISRHLPLQISLNTEARPFDDRLPLVIRSLKIIIRARTSITLQCGAAAWTETHQLLDISGLSIPVEAGRRTQTLSSELWRDALVPDIPPSFSTSIVQRQNSLVLRTGYSWGNVDDIHIIETLADVDVCPDSHLLPDWVLGARRRSSTSILT</sequence>
<reference evidence="1" key="1">
    <citation type="submission" date="2022-10" db="EMBL/GenBank/DDBJ databases">
        <title>Culturing micro-colonial fungi from biological soil crusts in the Mojave desert and describing Neophaeococcomyces mojavensis, and introducing the new genera and species Taxawa tesnikishii.</title>
        <authorList>
            <person name="Kurbessoian T."/>
            <person name="Stajich J.E."/>
        </authorList>
    </citation>
    <scope>NUCLEOTIDE SEQUENCE</scope>
    <source>
        <strain evidence="1">JES_112</strain>
    </source>
</reference>
<organism evidence="1 2">
    <name type="scientific">Neophaeococcomyces mojaviensis</name>
    <dbReference type="NCBI Taxonomy" id="3383035"/>
    <lineage>
        <taxon>Eukaryota</taxon>
        <taxon>Fungi</taxon>
        <taxon>Dikarya</taxon>
        <taxon>Ascomycota</taxon>
        <taxon>Pezizomycotina</taxon>
        <taxon>Eurotiomycetes</taxon>
        <taxon>Chaetothyriomycetidae</taxon>
        <taxon>Chaetothyriales</taxon>
        <taxon>Chaetothyriales incertae sedis</taxon>
        <taxon>Neophaeococcomyces</taxon>
    </lineage>
</organism>
<gene>
    <name evidence="1" type="ORF">H2198_006030</name>
</gene>
<comment type="caution">
    <text evidence="1">The sequence shown here is derived from an EMBL/GenBank/DDBJ whole genome shotgun (WGS) entry which is preliminary data.</text>
</comment>
<accession>A0ACC3A4F4</accession>
<protein>
    <submittedName>
        <fullName evidence="1">Uncharacterized protein</fullName>
    </submittedName>
</protein>
<name>A0ACC3A4F4_9EURO</name>
<proteinExistence type="predicted"/>
<evidence type="ECO:0000313" key="2">
    <source>
        <dbReference type="Proteomes" id="UP001172386"/>
    </source>
</evidence>
<keyword evidence="2" id="KW-1185">Reference proteome</keyword>